<dbReference type="PANTHER" id="PTHR11946">
    <property type="entry name" value="VALYL-TRNA SYNTHETASES"/>
    <property type="match status" value="1"/>
</dbReference>
<name>A0AA42AUC5_PAPNU</name>
<dbReference type="Pfam" id="PF00133">
    <property type="entry name" value="tRNA-synt_1"/>
    <property type="match status" value="1"/>
</dbReference>
<gene>
    <name evidence="11" type="ORF">MKW94_005671</name>
</gene>
<proteinExistence type="inferred from homology"/>
<evidence type="ECO:0000256" key="3">
    <source>
        <dbReference type="ARBA" id="ARBA00022598"/>
    </source>
</evidence>
<feature type="compositionally biased region" description="Basic and acidic residues" evidence="9">
    <location>
        <begin position="1"/>
        <end position="10"/>
    </location>
</feature>
<dbReference type="AlphaFoldDB" id="A0AA42AUC5"/>
<comment type="similarity">
    <text evidence="1">Belongs to the class-I aminoacyl-tRNA synthetase family.</text>
</comment>
<evidence type="ECO:0000256" key="4">
    <source>
        <dbReference type="ARBA" id="ARBA00022741"/>
    </source>
</evidence>
<dbReference type="GO" id="GO:0004832">
    <property type="term" value="F:valine-tRNA ligase activity"/>
    <property type="evidence" value="ECO:0007669"/>
    <property type="project" value="UniProtKB-EC"/>
</dbReference>
<keyword evidence="12" id="KW-1185">Reference proteome</keyword>
<dbReference type="GO" id="GO:0005524">
    <property type="term" value="F:ATP binding"/>
    <property type="evidence" value="ECO:0007669"/>
    <property type="project" value="UniProtKB-KW"/>
</dbReference>
<evidence type="ECO:0000256" key="8">
    <source>
        <dbReference type="ARBA" id="ARBA00029936"/>
    </source>
</evidence>
<dbReference type="GO" id="GO:0005829">
    <property type="term" value="C:cytosol"/>
    <property type="evidence" value="ECO:0007669"/>
    <property type="project" value="TreeGrafter"/>
</dbReference>
<dbReference type="GO" id="GO:0002161">
    <property type="term" value="F:aminoacyl-tRNA deacylase activity"/>
    <property type="evidence" value="ECO:0007669"/>
    <property type="project" value="InterPro"/>
</dbReference>
<evidence type="ECO:0000259" key="10">
    <source>
        <dbReference type="Pfam" id="PF00133"/>
    </source>
</evidence>
<dbReference type="PANTHER" id="PTHR11946:SF109">
    <property type="entry name" value="VALINE--TRNA LIGASE"/>
    <property type="match status" value="1"/>
</dbReference>
<keyword evidence="4" id="KW-0547">Nucleotide-binding</keyword>
<keyword evidence="7" id="KW-0030">Aminoacyl-tRNA synthetase</keyword>
<dbReference type="InterPro" id="IPR002303">
    <property type="entry name" value="Valyl-tRNA_ligase"/>
</dbReference>
<dbReference type="SUPFAM" id="SSF52374">
    <property type="entry name" value="Nucleotidylyl transferase"/>
    <property type="match status" value="1"/>
</dbReference>
<dbReference type="Proteomes" id="UP001177140">
    <property type="component" value="Unassembled WGS sequence"/>
</dbReference>
<dbReference type="SUPFAM" id="SSF50677">
    <property type="entry name" value="ValRS/IleRS/LeuRS editing domain"/>
    <property type="match status" value="1"/>
</dbReference>
<keyword evidence="6" id="KW-0648">Protein biosynthesis</keyword>
<keyword evidence="3" id="KW-0436">Ligase</keyword>
<evidence type="ECO:0000256" key="6">
    <source>
        <dbReference type="ARBA" id="ARBA00022917"/>
    </source>
</evidence>
<dbReference type="EC" id="6.1.1.9" evidence="2"/>
<sequence length="371" mass="42897">MPTEKVDHQSEPGTNYNVTDSSKKKKKKDKVKEEKKKKALEWESLRTQWKKGASKKKNVRRDAAEENIDYVDSPTIPGEKKLLSNQCVKKYNPVVMEKKIMHNSNKTRHDIGREDFVKEVWDWKNEYGETILNQLRWLGVSRDRSRECFTMEEQRSKAVIKAFVRLYKDGLIYRGHWPVIWDSLLQIVISSIEVDYIAIEGRTPLEVPGYTTPVEFGVLTLLAYPLKGDLGEIEVATTRMETLFGDTCIVVHHENGRYTDLHGKYAFYPFNGRRFPTVCDGLLAVQTFGTGDVKITPDHDLDDLWVAREEILQEVCIVETKVTSTRRGDRIMYRVGRAGQLPSKAKWYNKEQGEAEFPHLQFSASQEFQLS</sequence>
<organism evidence="11 12">
    <name type="scientific">Papaver nudicaule</name>
    <name type="common">Iceland poppy</name>
    <dbReference type="NCBI Taxonomy" id="74823"/>
    <lineage>
        <taxon>Eukaryota</taxon>
        <taxon>Viridiplantae</taxon>
        <taxon>Streptophyta</taxon>
        <taxon>Embryophyta</taxon>
        <taxon>Tracheophyta</taxon>
        <taxon>Spermatophyta</taxon>
        <taxon>Magnoliopsida</taxon>
        <taxon>Ranunculales</taxon>
        <taxon>Papaveraceae</taxon>
        <taxon>Papaveroideae</taxon>
        <taxon>Papaver</taxon>
    </lineage>
</organism>
<dbReference type="InterPro" id="IPR014729">
    <property type="entry name" value="Rossmann-like_a/b/a_fold"/>
</dbReference>
<comment type="caution">
    <text evidence="11">The sequence shown here is derived from an EMBL/GenBank/DDBJ whole genome shotgun (WGS) entry which is preliminary data.</text>
</comment>
<dbReference type="Gene3D" id="3.90.740.10">
    <property type="entry name" value="Valyl/Leucyl/Isoleucyl-tRNA synthetase, editing domain"/>
    <property type="match status" value="1"/>
</dbReference>
<reference evidence="11" key="1">
    <citation type="submission" date="2022-03" db="EMBL/GenBank/DDBJ databases">
        <title>A functionally conserved STORR gene fusion in Papaver species that diverged 16.8 million years ago.</title>
        <authorList>
            <person name="Catania T."/>
        </authorList>
    </citation>
    <scope>NUCLEOTIDE SEQUENCE</scope>
    <source>
        <strain evidence="11">S-191538</strain>
    </source>
</reference>
<evidence type="ECO:0000256" key="7">
    <source>
        <dbReference type="ARBA" id="ARBA00023146"/>
    </source>
</evidence>
<evidence type="ECO:0000256" key="1">
    <source>
        <dbReference type="ARBA" id="ARBA00005594"/>
    </source>
</evidence>
<dbReference type="InterPro" id="IPR002300">
    <property type="entry name" value="aa-tRNA-synth_Ia"/>
</dbReference>
<keyword evidence="5" id="KW-0067">ATP-binding</keyword>
<evidence type="ECO:0000256" key="5">
    <source>
        <dbReference type="ARBA" id="ARBA00022840"/>
    </source>
</evidence>
<evidence type="ECO:0000256" key="2">
    <source>
        <dbReference type="ARBA" id="ARBA00013169"/>
    </source>
</evidence>
<evidence type="ECO:0000313" key="11">
    <source>
        <dbReference type="EMBL" id="MCL7041637.1"/>
    </source>
</evidence>
<dbReference type="GO" id="GO:0006438">
    <property type="term" value="P:valyl-tRNA aminoacylation"/>
    <property type="evidence" value="ECO:0007669"/>
    <property type="project" value="InterPro"/>
</dbReference>
<dbReference type="InterPro" id="IPR009008">
    <property type="entry name" value="Val/Leu/Ile-tRNA-synth_edit"/>
</dbReference>
<feature type="domain" description="Aminoacyl-tRNA synthetase class Ia" evidence="10">
    <location>
        <begin position="95"/>
        <end position="252"/>
    </location>
</feature>
<dbReference type="Gene3D" id="3.40.50.620">
    <property type="entry name" value="HUPs"/>
    <property type="match status" value="1"/>
</dbReference>
<accession>A0AA42AUC5</accession>
<feature type="region of interest" description="Disordered" evidence="9">
    <location>
        <begin position="1"/>
        <end position="37"/>
    </location>
</feature>
<protein>
    <recommendedName>
        <fullName evidence="2">valine--tRNA ligase</fullName>
        <ecNumber evidence="2">6.1.1.9</ecNumber>
    </recommendedName>
    <alternativeName>
        <fullName evidence="8">Valyl-tRNA synthetase</fullName>
    </alternativeName>
</protein>
<dbReference type="EMBL" id="JAJJMA010225926">
    <property type="protein sequence ID" value="MCL7041637.1"/>
    <property type="molecule type" value="Genomic_DNA"/>
</dbReference>
<evidence type="ECO:0000256" key="9">
    <source>
        <dbReference type="SAM" id="MobiDB-lite"/>
    </source>
</evidence>
<evidence type="ECO:0000313" key="12">
    <source>
        <dbReference type="Proteomes" id="UP001177140"/>
    </source>
</evidence>